<sequence length="91" mass="10323">MWFRRNAGLGKALSIFKSARVSELPRLCKVLLAAPSHPYNSTFPFTNQREPSVLFCLREQAFVALPSRLMPQPTLGTLSWMKTDDWVTIPS</sequence>
<proteinExistence type="predicted"/>
<accession>A0A8D2BDV8</accession>
<dbReference type="GeneTree" id="ENSGT00910000146942"/>
<keyword evidence="2" id="KW-1185">Reference proteome</keyword>
<protein>
    <submittedName>
        <fullName evidence="1">Uncharacterized protein</fullName>
    </submittedName>
</protein>
<dbReference type="Ensembl" id="ENSSVLT00005015071.1">
    <property type="protein sequence ID" value="ENSSVLP00005013616.1"/>
    <property type="gene ID" value="ENSSVLG00005010820.1"/>
</dbReference>
<dbReference type="Proteomes" id="UP000694564">
    <property type="component" value="Chromosome 13"/>
</dbReference>
<reference evidence="1" key="1">
    <citation type="submission" date="2025-08" db="UniProtKB">
        <authorList>
            <consortium name="Ensembl"/>
        </authorList>
    </citation>
    <scope>IDENTIFICATION</scope>
</reference>
<name>A0A8D2BDV8_SCIVU</name>
<evidence type="ECO:0000313" key="1">
    <source>
        <dbReference type="Ensembl" id="ENSSVLP00005013616.1"/>
    </source>
</evidence>
<organism evidence="1 2">
    <name type="scientific">Sciurus vulgaris</name>
    <name type="common">Eurasian red squirrel</name>
    <dbReference type="NCBI Taxonomy" id="55149"/>
    <lineage>
        <taxon>Eukaryota</taxon>
        <taxon>Metazoa</taxon>
        <taxon>Chordata</taxon>
        <taxon>Craniata</taxon>
        <taxon>Vertebrata</taxon>
        <taxon>Euteleostomi</taxon>
        <taxon>Mammalia</taxon>
        <taxon>Eutheria</taxon>
        <taxon>Euarchontoglires</taxon>
        <taxon>Glires</taxon>
        <taxon>Rodentia</taxon>
        <taxon>Sciuromorpha</taxon>
        <taxon>Sciuridae</taxon>
        <taxon>Sciurinae</taxon>
        <taxon>Sciurini</taxon>
        <taxon>Sciurus</taxon>
    </lineage>
</organism>
<dbReference type="AlphaFoldDB" id="A0A8D2BDV8"/>
<reference evidence="1" key="2">
    <citation type="submission" date="2025-09" db="UniProtKB">
        <authorList>
            <consortium name="Ensembl"/>
        </authorList>
    </citation>
    <scope>IDENTIFICATION</scope>
</reference>
<evidence type="ECO:0000313" key="2">
    <source>
        <dbReference type="Proteomes" id="UP000694564"/>
    </source>
</evidence>